<gene>
    <name evidence="2" type="ORF">HELGO_WM31921</name>
</gene>
<keyword evidence="1" id="KW-0732">Signal</keyword>
<dbReference type="SUPFAM" id="SSF50969">
    <property type="entry name" value="YVTN repeat-like/Quinoprotein amine dehydrogenase"/>
    <property type="match status" value="1"/>
</dbReference>
<dbReference type="PROSITE" id="PS51257">
    <property type="entry name" value="PROKAR_LIPOPROTEIN"/>
    <property type="match status" value="1"/>
</dbReference>
<proteinExistence type="predicted"/>
<dbReference type="InterPro" id="IPR011044">
    <property type="entry name" value="Quino_amine_DH_bsu"/>
</dbReference>
<organism evidence="2">
    <name type="scientific">uncultured Aureispira sp</name>
    <dbReference type="NCBI Taxonomy" id="1331704"/>
    <lineage>
        <taxon>Bacteria</taxon>
        <taxon>Pseudomonadati</taxon>
        <taxon>Bacteroidota</taxon>
        <taxon>Saprospiria</taxon>
        <taxon>Saprospirales</taxon>
        <taxon>Saprospiraceae</taxon>
        <taxon>Aureispira</taxon>
        <taxon>environmental samples</taxon>
    </lineage>
</organism>
<feature type="chain" id="PRO_5027804015" evidence="1">
    <location>
        <begin position="21"/>
        <end position="929"/>
    </location>
</feature>
<accession>A0A6S6SG89</accession>
<evidence type="ECO:0000313" key="2">
    <source>
        <dbReference type="EMBL" id="CAA6802342.1"/>
    </source>
</evidence>
<sequence length="929" mass="106958">MKRQDLLTLSLLTISSLAFQACQNTPSFTKTGFASPLKEVEITFETRKIQAESAQLVRLENGSSIQIPKDAFVDANGKKVRGEMDLGYRQFDDPADIIASGIPMTFKSKDGATEQLESGGMFELRGSVAGEPVFVAPGKSIKTTLASSVAGTYDFYQLESDGAVETSDNSQWKKLTNIVDDIPRSTFQAPDSFQLNYNLKDYPSLIPFEGLEWKLWQDNTTWNPKSNANKDILETEWNRMEFSQPRMALKKTKKILGGQKSTISYAPNRTFFIADNESGVESYSMDGQLLASTSNVHAYSIVNFISKDVFTYSNKEQNLVLTNKHLRTIGIIENPYCLAYQEDKKRLYYLLRNKEDSKSMSLAFMDAKGQQTIVNKKLTLNDGHYSLRNKMFMTNDQQHLYLNVKEGIEMIDLEGKRVAFLERKEAYETIYYNFSNTRFNHYNWNYFHIKNYPKPSKNDVVTIINKDGSLTIWDWKKDKKYTTKGVDVREKKEENHYHLSFQDNYNYPFVTFREDGASYTKTWYWEEDRIVENDFNQPYRDVSPMGKFVNVVTEAGQNERTGTFSGKITTYAGKKILSYKDAMYIGEGPRLISYAQEEQLILISIPKGENRLYDAKGKLIKDFTAYNKSFFYSFFNADERLIYAYTLDGLVTCWDLEGKLQWETEVNEMVADPGDLLIGDSSILVTGKVNKEYSLEGELLVDYSTYVNSSYNAIRGKTLDDNIIIGGDSYFEEEHFFAKKERLPDDPNIYQVTFYQDKKKFTTFVYLDGATKRIVDAYTAEQERLKIQEFARKDVEMKLKRSFEVQSFGIYNWDRFYKDESETLVRCEASFNLSTEYNDITVFLITGAEKNAVIQYTKKTFDKFSFNTDYYNKLVAILPNNEIAIFENDAFEKLDVATIKGTKKHRFELKKMGGVAALEELKKITAPPS</sequence>
<name>A0A6S6SG89_9BACT</name>
<evidence type="ECO:0000256" key="1">
    <source>
        <dbReference type="SAM" id="SignalP"/>
    </source>
</evidence>
<dbReference type="EMBL" id="CACVAQ010000075">
    <property type="protein sequence ID" value="CAA6802342.1"/>
    <property type="molecule type" value="Genomic_DNA"/>
</dbReference>
<reference evidence="2" key="1">
    <citation type="submission" date="2020-01" db="EMBL/GenBank/DDBJ databases">
        <authorList>
            <person name="Meier V. D."/>
            <person name="Meier V D."/>
        </authorList>
    </citation>
    <scope>NUCLEOTIDE SEQUENCE</scope>
    <source>
        <strain evidence="2">HLG_WM_MAG_10</strain>
    </source>
</reference>
<protein>
    <submittedName>
        <fullName evidence="2">Uncharacterized protein</fullName>
    </submittedName>
</protein>
<dbReference type="AlphaFoldDB" id="A0A6S6SG89"/>
<feature type="signal peptide" evidence="1">
    <location>
        <begin position="1"/>
        <end position="20"/>
    </location>
</feature>